<accession>A0A066ZS58</accession>
<dbReference type="GO" id="GO:0036218">
    <property type="term" value="F:dTTP diphosphatase activity"/>
    <property type="evidence" value="ECO:0007669"/>
    <property type="project" value="RHEA"/>
</dbReference>
<dbReference type="GO" id="GO:0036221">
    <property type="term" value="F:UTP diphosphatase activity"/>
    <property type="evidence" value="ECO:0007669"/>
    <property type="project" value="RHEA"/>
</dbReference>
<keyword evidence="3 4" id="KW-0546">Nucleotide metabolism</keyword>
<evidence type="ECO:0000256" key="2">
    <source>
        <dbReference type="ARBA" id="ARBA00022801"/>
    </source>
</evidence>
<comment type="caution">
    <text evidence="5">The sequence shown here is derived from an EMBL/GenBank/DDBJ whole genome shotgun (WGS) entry which is preliminary data.</text>
</comment>
<dbReference type="InterPro" id="IPR029001">
    <property type="entry name" value="ITPase-like_fam"/>
</dbReference>
<dbReference type="HAMAP" id="MF_00528">
    <property type="entry name" value="Maf"/>
    <property type="match status" value="1"/>
</dbReference>
<evidence type="ECO:0000313" key="5">
    <source>
        <dbReference type="EMBL" id="KDN96638.1"/>
    </source>
</evidence>
<dbReference type="EMBL" id="JMIU01000001">
    <property type="protein sequence ID" value="KDN96638.1"/>
    <property type="molecule type" value="Genomic_DNA"/>
</dbReference>
<feature type="site" description="Important for substrate specificity" evidence="4">
    <location>
        <position position="79"/>
    </location>
</feature>
<comment type="caution">
    <text evidence="4">Lacks conserved residue(s) required for the propagation of feature annotation.</text>
</comment>
<comment type="catalytic activity">
    <reaction evidence="4">
        <text>UTP + H2O = UMP + diphosphate + H(+)</text>
        <dbReference type="Rhea" id="RHEA:29395"/>
        <dbReference type="ChEBI" id="CHEBI:15377"/>
        <dbReference type="ChEBI" id="CHEBI:15378"/>
        <dbReference type="ChEBI" id="CHEBI:33019"/>
        <dbReference type="ChEBI" id="CHEBI:46398"/>
        <dbReference type="ChEBI" id="CHEBI:57865"/>
        <dbReference type="EC" id="3.6.1.9"/>
    </reaction>
</comment>
<organism evidence="5 6">
    <name type="scientific">Hydrogenovibrio marinus</name>
    <dbReference type="NCBI Taxonomy" id="28885"/>
    <lineage>
        <taxon>Bacteria</taxon>
        <taxon>Pseudomonadati</taxon>
        <taxon>Pseudomonadota</taxon>
        <taxon>Gammaproteobacteria</taxon>
        <taxon>Thiotrichales</taxon>
        <taxon>Piscirickettsiaceae</taxon>
        <taxon>Hydrogenovibrio</taxon>
    </lineage>
</organism>
<dbReference type="AlphaFoldDB" id="A0A066ZS58"/>
<reference evidence="5 6" key="1">
    <citation type="submission" date="2014-04" db="EMBL/GenBank/DDBJ databases">
        <title>Draft genome sequence of Hydrogenovibrio marinus MH-110, a model organism for aerobic H2 metabolism.</title>
        <authorList>
            <person name="Cha H.J."/>
            <person name="Jo B.H."/>
            <person name="Hwang B.H."/>
        </authorList>
    </citation>
    <scope>NUCLEOTIDE SEQUENCE [LARGE SCALE GENOMIC DNA]</scope>
    <source>
        <strain evidence="5 6">MH-110</strain>
    </source>
</reference>
<name>A0A066ZS58_HYDMR</name>
<comment type="cofactor">
    <cofactor evidence="1 4">
        <name>a divalent metal cation</name>
        <dbReference type="ChEBI" id="CHEBI:60240"/>
    </cofactor>
</comment>
<dbReference type="Pfam" id="PF02545">
    <property type="entry name" value="Maf"/>
    <property type="match status" value="1"/>
</dbReference>
<evidence type="ECO:0000256" key="4">
    <source>
        <dbReference type="HAMAP-Rule" id="MF_00528"/>
    </source>
</evidence>
<dbReference type="SUPFAM" id="SSF52972">
    <property type="entry name" value="ITPase-like"/>
    <property type="match status" value="1"/>
</dbReference>
<dbReference type="InterPro" id="IPR003697">
    <property type="entry name" value="Maf-like"/>
</dbReference>
<dbReference type="GO" id="GO:0009117">
    <property type="term" value="P:nucleotide metabolic process"/>
    <property type="evidence" value="ECO:0007669"/>
    <property type="project" value="UniProtKB-KW"/>
</dbReference>
<dbReference type="EC" id="3.6.1.9" evidence="4"/>
<feature type="site" description="Important for substrate specificity" evidence="4">
    <location>
        <position position="161"/>
    </location>
</feature>
<keyword evidence="4" id="KW-0963">Cytoplasm</keyword>
<sequence>MSSGVSQQNKLFLSSSSPRRLELVKQLNLHCEVVNAPVEEVGLPGESAESYVLRMAFEKADSGYNKLAGDDIWVIGGDTLILFGDKVFEKPRNQQDAFRMLRQLSGCSHEVLSSVAVMHDGAIFSAVNKTRVFFRTLSDAEIETYWQTGESCDKAGAYAIQGIAAGFIEKIEGSFSGVMGLPLFELQELLKESGFYQPISEV</sequence>
<dbReference type="Gene3D" id="3.90.950.10">
    <property type="match status" value="1"/>
</dbReference>
<protein>
    <recommendedName>
        <fullName evidence="4">dTTP/UTP pyrophosphatase</fullName>
        <shortName evidence="4">dTTPase/UTPase</shortName>
        <ecNumber evidence="4">3.6.1.9</ecNumber>
    </recommendedName>
    <alternativeName>
        <fullName evidence="4">Nucleoside triphosphate pyrophosphatase</fullName>
    </alternativeName>
    <alternativeName>
        <fullName evidence="4">Nucleotide pyrophosphatase</fullName>
        <shortName evidence="4">Nucleotide PPase</shortName>
    </alternativeName>
</protein>
<comment type="catalytic activity">
    <reaction evidence="4">
        <text>dTTP + H2O = dTMP + diphosphate + H(+)</text>
        <dbReference type="Rhea" id="RHEA:28534"/>
        <dbReference type="ChEBI" id="CHEBI:15377"/>
        <dbReference type="ChEBI" id="CHEBI:15378"/>
        <dbReference type="ChEBI" id="CHEBI:33019"/>
        <dbReference type="ChEBI" id="CHEBI:37568"/>
        <dbReference type="ChEBI" id="CHEBI:63528"/>
        <dbReference type="EC" id="3.6.1.9"/>
    </reaction>
</comment>
<comment type="function">
    <text evidence="4">Nucleoside triphosphate pyrophosphatase that hydrolyzes dTTP and UTP. May have a dual role in cell division arrest and in preventing the incorporation of modified nucleotides into cellular nucleic acids.</text>
</comment>
<feature type="site" description="Important for substrate specificity" evidence="4">
    <location>
        <position position="19"/>
    </location>
</feature>
<evidence type="ECO:0000256" key="3">
    <source>
        <dbReference type="ARBA" id="ARBA00023080"/>
    </source>
</evidence>
<proteinExistence type="inferred from homology"/>
<dbReference type="NCBIfam" id="TIGR00172">
    <property type="entry name" value="maf"/>
    <property type="match status" value="1"/>
</dbReference>
<dbReference type="GO" id="GO:0005737">
    <property type="term" value="C:cytoplasm"/>
    <property type="evidence" value="ECO:0007669"/>
    <property type="project" value="UniProtKB-SubCell"/>
</dbReference>
<dbReference type="Proteomes" id="UP000027341">
    <property type="component" value="Unassembled WGS sequence"/>
</dbReference>
<evidence type="ECO:0000256" key="1">
    <source>
        <dbReference type="ARBA" id="ARBA00001968"/>
    </source>
</evidence>
<feature type="active site" description="Proton acceptor" evidence="4">
    <location>
        <position position="78"/>
    </location>
</feature>
<comment type="subcellular location">
    <subcellularLocation>
        <location evidence="4">Cytoplasm</location>
    </subcellularLocation>
</comment>
<gene>
    <name evidence="5" type="ORF">EI16_10325</name>
</gene>
<dbReference type="PANTHER" id="PTHR43213:SF5">
    <property type="entry name" value="BIFUNCTIONAL DTTP_UTP PYROPHOSPHATASE_METHYLTRANSFERASE PROTEIN-RELATED"/>
    <property type="match status" value="1"/>
</dbReference>
<dbReference type="CDD" id="cd00555">
    <property type="entry name" value="Maf"/>
    <property type="match status" value="1"/>
</dbReference>
<comment type="similarity">
    <text evidence="4">Belongs to the Maf family. YhdE subfamily.</text>
</comment>
<dbReference type="RefSeq" id="WP_029913208.1">
    <property type="nucleotide sequence ID" value="NZ_AP020335.1"/>
</dbReference>
<dbReference type="PANTHER" id="PTHR43213">
    <property type="entry name" value="BIFUNCTIONAL DTTP/UTP PYROPHOSPHATASE/METHYLTRANSFERASE PROTEIN-RELATED"/>
    <property type="match status" value="1"/>
</dbReference>
<keyword evidence="2 4" id="KW-0378">Hydrolase</keyword>
<dbReference type="PIRSF" id="PIRSF006305">
    <property type="entry name" value="Maf"/>
    <property type="match status" value="1"/>
</dbReference>
<dbReference type="STRING" id="28885.EI16_10325"/>
<keyword evidence="6" id="KW-1185">Reference proteome</keyword>
<evidence type="ECO:0000313" key="6">
    <source>
        <dbReference type="Proteomes" id="UP000027341"/>
    </source>
</evidence>